<reference evidence="2 3" key="1">
    <citation type="submission" date="2015-04" db="EMBL/GenBank/DDBJ databases">
        <authorList>
            <person name="Heijne W.H."/>
            <person name="Fedorova N.D."/>
            <person name="Nierman W.C."/>
            <person name="Vollebregt A.W."/>
            <person name="Zhao Z."/>
            <person name="Wu L."/>
            <person name="Kumar M."/>
            <person name="Stam H."/>
            <person name="van den Berg M.A."/>
            <person name="Pel H.J."/>
        </authorList>
    </citation>
    <scope>NUCLEOTIDE SEQUENCE [LARGE SCALE GENOMIC DNA]</scope>
    <source>
        <strain evidence="2 3">CBS 393.64</strain>
    </source>
</reference>
<evidence type="ECO:0000256" key="1">
    <source>
        <dbReference type="SAM" id="MobiDB-lite"/>
    </source>
</evidence>
<dbReference type="PANTHER" id="PTHR42111:SF1">
    <property type="entry name" value="YALI0D23727P"/>
    <property type="match status" value="1"/>
</dbReference>
<name>A0A0F4Z6M1_RASE3</name>
<feature type="compositionally biased region" description="Basic and acidic residues" evidence="1">
    <location>
        <begin position="71"/>
        <end position="80"/>
    </location>
</feature>
<accession>A0A0F4Z6M1</accession>
<feature type="compositionally biased region" description="Polar residues" evidence="1">
    <location>
        <begin position="90"/>
        <end position="102"/>
    </location>
</feature>
<dbReference type="EMBL" id="LASV01000013">
    <property type="protein sequence ID" value="KKA25736.1"/>
    <property type="molecule type" value="Genomic_DNA"/>
</dbReference>
<dbReference type="Proteomes" id="UP000053958">
    <property type="component" value="Unassembled WGS sequence"/>
</dbReference>
<comment type="caution">
    <text evidence="2">The sequence shown here is derived from an EMBL/GenBank/DDBJ whole genome shotgun (WGS) entry which is preliminary data.</text>
</comment>
<organism evidence="2 3">
    <name type="scientific">Rasamsonia emersonii (strain ATCC 16479 / CBS 393.64 / IMI 116815)</name>
    <dbReference type="NCBI Taxonomy" id="1408163"/>
    <lineage>
        <taxon>Eukaryota</taxon>
        <taxon>Fungi</taxon>
        <taxon>Dikarya</taxon>
        <taxon>Ascomycota</taxon>
        <taxon>Pezizomycotina</taxon>
        <taxon>Eurotiomycetes</taxon>
        <taxon>Eurotiomycetidae</taxon>
        <taxon>Eurotiales</taxon>
        <taxon>Trichocomaceae</taxon>
        <taxon>Rasamsonia</taxon>
    </lineage>
</organism>
<feature type="compositionally biased region" description="Polar residues" evidence="1">
    <location>
        <begin position="47"/>
        <end position="60"/>
    </location>
</feature>
<feature type="compositionally biased region" description="Low complexity" evidence="1">
    <location>
        <begin position="304"/>
        <end position="362"/>
    </location>
</feature>
<protein>
    <submittedName>
        <fullName evidence="2">Uncharacterized protein</fullName>
    </submittedName>
</protein>
<feature type="region of interest" description="Disordered" evidence="1">
    <location>
        <begin position="299"/>
        <end position="383"/>
    </location>
</feature>
<keyword evidence="3" id="KW-1185">Reference proteome</keyword>
<dbReference type="PANTHER" id="PTHR42111">
    <property type="entry name" value="YALI0D23727P"/>
    <property type="match status" value="1"/>
</dbReference>
<dbReference type="AlphaFoldDB" id="A0A0F4Z6M1"/>
<feature type="region of interest" description="Disordered" evidence="1">
    <location>
        <begin position="1"/>
        <end position="143"/>
    </location>
</feature>
<sequence length="406" mass="43698">MGHENFPVLRPQHQVASPQDPFDHQSSSVHASDPTAWESHGTMRPLQDQQSVSTVEQSINEIELGVSRKPLKLDSKKDPDQQQYIDETRTTSIASSPSNQLTAMEPISPLYATDFARPTTSPHIAKNSYRSPPSPGRVIYSASPRIHSPASSQIFERSVQEDILPVQASPSIPSHIMTDNHIPPILEASSAAITDDRLDPDSIEIITHAIHQPAAVTVTGTGAVNQSAASSWHEDVAAVPVRNEDSVSNYGALDSADIRRLSFISFADVVHAEHIENSDQFSSRDSLHNLALSTYPAALTAHNRSPSPMRSPVSSHRLSTSPPTSASLSSKGLETSLSRGRSRPGSPLSLPLHSPPSGASGSFHGELNIETMRQALRRTGSADMSAIRSVQLSAIGDDEAPDRAIK</sequence>
<evidence type="ECO:0000313" key="2">
    <source>
        <dbReference type="EMBL" id="KKA25736.1"/>
    </source>
</evidence>
<dbReference type="GeneID" id="25312269"/>
<dbReference type="OrthoDB" id="5364312at2759"/>
<evidence type="ECO:0000313" key="3">
    <source>
        <dbReference type="Proteomes" id="UP000053958"/>
    </source>
</evidence>
<gene>
    <name evidence="2" type="ORF">T310_0214</name>
</gene>
<dbReference type="RefSeq" id="XP_013332348.1">
    <property type="nucleotide sequence ID" value="XM_013476894.1"/>
</dbReference>
<proteinExistence type="predicted"/>